<gene>
    <name evidence="3" type="ORF">EJB05_01335</name>
</gene>
<protein>
    <submittedName>
        <fullName evidence="3">Uncharacterized protein</fullName>
    </submittedName>
</protein>
<dbReference type="EMBL" id="RWGY01000002">
    <property type="protein sequence ID" value="TVU49986.1"/>
    <property type="molecule type" value="Genomic_DNA"/>
</dbReference>
<dbReference type="Gramene" id="TVU49986">
    <property type="protein sequence ID" value="TVU49986"/>
    <property type="gene ID" value="EJB05_01335"/>
</dbReference>
<keyword evidence="4" id="KW-1185">Reference proteome</keyword>
<dbReference type="PANTHER" id="PTHR33115:SF22">
    <property type="entry name" value="OS12G0449900 PROTEIN"/>
    <property type="match status" value="1"/>
</dbReference>
<feature type="transmembrane region" description="Helical" evidence="2">
    <location>
        <begin position="243"/>
        <end position="262"/>
    </location>
</feature>
<feature type="transmembrane region" description="Helical" evidence="2">
    <location>
        <begin position="74"/>
        <end position="103"/>
    </location>
</feature>
<keyword evidence="2" id="KW-1133">Transmembrane helix</keyword>
<dbReference type="PANTHER" id="PTHR33115">
    <property type="entry name" value="ARM REPEAT SUPERFAMILY PROTEIN"/>
    <property type="match status" value="1"/>
</dbReference>
<dbReference type="Proteomes" id="UP000324897">
    <property type="component" value="Chromosome 6"/>
</dbReference>
<evidence type="ECO:0000313" key="4">
    <source>
        <dbReference type="Proteomes" id="UP000324897"/>
    </source>
</evidence>
<evidence type="ECO:0000256" key="1">
    <source>
        <dbReference type="SAM" id="MobiDB-lite"/>
    </source>
</evidence>
<name>A0A5J9WPV4_9POAL</name>
<comment type="caution">
    <text evidence="3">The sequence shown here is derived from an EMBL/GenBank/DDBJ whole genome shotgun (WGS) entry which is preliminary data.</text>
</comment>
<proteinExistence type="predicted"/>
<feature type="transmembrane region" description="Helical" evidence="2">
    <location>
        <begin position="182"/>
        <end position="200"/>
    </location>
</feature>
<evidence type="ECO:0000313" key="3">
    <source>
        <dbReference type="EMBL" id="TVU49986.1"/>
    </source>
</evidence>
<reference evidence="3 4" key="1">
    <citation type="journal article" date="2019" name="Sci. Rep.">
        <title>A high-quality genome of Eragrostis curvula grass provides insights into Poaceae evolution and supports new strategies to enhance forage quality.</title>
        <authorList>
            <person name="Carballo J."/>
            <person name="Santos B.A.C.M."/>
            <person name="Zappacosta D."/>
            <person name="Garbus I."/>
            <person name="Selva J.P."/>
            <person name="Gallo C.A."/>
            <person name="Diaz A."/>
            <person name="Albertini E."/>
            <person name="Caccamo M."/>
            <person name="Echenique V."/>
        </authorList>
    </citation>
    <scope>NUCLEOTIDE SEQUENCE [LARGE SCALE GENOMIC DNA]</scope>
    <source>
        <strain evidence="4">cv. Victoria</strain>
        <tissue evidence="3">Leaf</tissue>
    </source>
</reference>
<dbReference type="OrthoDB" id="694583at2759"/>
<feature type="compositionally biased region" description="Basic and acidic residues" evidence="1">
    <location>
        <begin position="796"/>
        <end position="810"/>
    </location>
</feature>
<evidence type="ECO:0000256" key="2">
    <source>
        <dbReference type="SAM" id="Phobius"/>
    </source>
</evidence>
<feature type="non-terminal residue" evidence="3">
    <location>
        <position position="1"/>
    </location>
</feature>
<feature type="region of interest" description="Disordered" evidence="1">
    <location>
        <begin position="765"/>
        <end position="810"/>
    </location>
</feature>
<dbReference type="AlphaFoldDB" id="A0A5J9WPV4"/>
<accession>A0A5J9WPV4</accession>
<dbReference type="InterPro" id="IPR011989">
    <property type="entry name" value="ARM-like"/>
</dbReference>
<dbReference type="SUPFAM" id="SSF48371">
    <property type="entry name" value="ARM repeat"/>
    <property type="match status" value="1"/>
</dbReference>
<keyword evidence="2" id="KW-0472">Membrane</keyword>
<sequence length="995" mass="112761">MSDTSPLWNFLLRARRRRRTPEDSDWVEVHDINSHAVFMGYLAMTVRGLSILLVTWSTVVLLGGFFSELGKKDFWCISGITFVQAAGSVNSLFLQILILYFLFLQRGVPARLEGTTFKFCSLCNPNFTSELDEGWVFDGPRSRRLSNIMVSFKGLLSTVATLTRPMRHNKLMDKRPKGCARVYFLLVVAIMYTQQAMLAVTMFPIVAVYVSGPYIPIWLATWRLRQRDYASKSGDDKQSNLRLALDILYVLTVTQGAMFYYMTLCSLAGMCLVSKVLGLYKFDKWGRTSVLGYLLETNTGCRGQPSFAGGRNLITYAVDQINSDSAGRITSGVEILGTLLKLQQSRHHSKEKWRYLLIGQHMLIKQLVGPVSSGEVMRKLLQMLDSRSPYHREVRRHAARIVAHLADDIYLEQFPRGIQCVASLLDTFEEYRLLEPYQRDWLLNTYEKDWYRGVACLPELKDDVEEEPDGYKDLVLQALCILRKLAFVPDNFKVICNAKGLLPKIMAPVIRDILHTIDHKDSWFSEVVEGSLKVMCQLLDMSPPGEAERNLRLEVPNNKNALITAAERILKCKICSDSVREQSVELLTRLHIDASWGMGTQKRQEFTKMMLDEFCKHCPLDSETDVTADEAPEKGILHFLQSHTSISYKYKLPDDTQEKAGRKVDIRNAAAGALMRLSSQDKSIAAIILKAKDNIVNDLIALLLSVKDKVYRRAAAAIILERLCIDYTTDDAYLKKLKEALTAALPKLLQQIVYYYATPKEIQKNTEDGQVGSREEEIDEENQSGDSKSNGHIKGPHMDVGKEKETHSDRGHIKDDGSFRRHFIPASLSLCVTVCNTCIRADRNRELPRLLKDVVDKINSTTENNHDTAKNSRPLFFRVTKNRLPTADKKNSHPTADDLRTLKLISRLIISIMKHQGRYDNEDLDKLMQALDKASDCYAKSILEASMVFTSSDDGACTVMDSMFNRSTDLAMRSLKSLVEEAQVLVNKKKVNSSK</sequence>
<dbReference type="Gene3D" id="1.25.10.10">
    <property type="entry name" value="Leucine-rich Repeat Variant"/>
    <property type="match status" value="1"/>
</dbReference>
<keyword evidence="2" id="KW-0812">Transmembrane</keyword>
<feature type="transmembrane region" description="Helical" evidence="2">
    <location>
        <begin position="38"/>
        <end position="62"/>
    </location>
</feature>
<feature type="transmembrane region" description="Helical" evidence="2">
    <location>
        <begin position="206"/>
        <end position="222"/>
    </location>
</feature>
<dbReference type="InterPro" id="IPR016024">
    <property type="entry name" value="ARM-type_fold"/>
</dbReference>
<organism evidence="3 4">
    <name type="scientific">Eragrostis curvula</name>
    <name type="common">weeping love grass</name>
    <dbReference type="NCBI Taxonomy" id="38414"/>
    <lineage>
        <taxon>Eukaryota</taxon>
        <taxon>Viridiplantae</taxon>
        <taxon>Streptophyta</taxon>
        <taxon>Embryophyta</taxon>
        <taxon>Tracheophyta</taxon>
        <taxon>Spermatophyta</taxon>
        <taxon>Magnoliopsida</taxon>
        <taxon>Liliopsida</taxon>
        <taxon>Poales</taxon>
        <taxon>Poaceae</taxon>
        <taxon>PACMAD clade</taxon>
        <taxon>Chloridoideae</taxon>
        <taxon>Eragrostideae</taxon>
        <taxon>Eragrostidinae</taxon>
        <taxon>Eragrostis</taxon>
    </lineage>
</organism>